<comment type="caution">
    <text evidence="1">The sequence shown here is derived from an EMBL/GenBank/DDBJ whole genome shotgun (WGS) entry which is preliminary data.</text>
</comment>
<sequence>MWHRAVAPGSVKRWWAALGDGGWQPVGNSWWWRTRHWAMGKDSLGRQRLGPGHLRVVGWPVGVWGD</sequence>
<reference evidence="1 2" key="1">
    <citation type="submission" date="2019-11" db="EMBL/GenBank/DDBJ databases">
        <title>Whole genome sequence of Oryza granulata.</title>
        <authorList>
            <person name="Li W."/>
        </authorList>
    </citation>
    <scope>NUCLEOTIDE SEQUENCE [LARGE SCALE GENOMIC DNA]</scope>
    <source>
        <strain evidence="2">cv. Menghai</strain>
        <tissue evidence="1">Leaf</tissue>
    </source>
</reference>
<proteinExistence type="predicted"/>
<dbReference type="Proteomes" id="UP000479710">
    <property type="component" value="Unassembled WGS sequence"/>
</dbReference>
<evidence type="ECO:0000313" key="1">
    <source>
        <dbReference type="EMBL" id="KAF0913416.1"/>
    </source>
</evidence>
<accession>A0A6G1DLV4</accession>
<organism evidence="1 2">
    <name type="scientific">Oryza meyeriana var. granulata</name>
    <dbReference type="NCBI Taxonomy" id="110450"/>
    <lineage>
        <taxon>Eukaryota</taxon>
        <taxon>Viridiplantae</taxon>
        <taxon>Streptophyta</taxon>
        <taxon>Embryophyta</taxon>
        <taxon>Tracheophyta</taxon>
        <taxon>Spermatophyta</taxon>
        <taxon>Magnoliopsida</taxon>
        <taxon>Liliopsida</taxon>
        <taxon>Poales</taxon>
        <taxon>Poaceae</taxon>
        <taxon>BOP clade</taxon>
        <taxon>Oryzoideae</taxon>
        <taxon>Oryzeae</taxon>
        <taxon>Oryzinae</taxon>
        <taxon>Oryza</taxon>
        <taxon>Oryza meyeriana</taxon>
    </lineage>
</organism>
<evidence type="ECO:0000313" key="2">
    <source>
        <dbReference type="Proteomes" id="UP000479710"/>
    </source>
</evidence>
<gene>
    <name evidence="1" type="ORF">E2562_022203</name>
</gene>
<name>A0A6G1DLV4_9ORYZ</name>
<keyword evidence="2" id="KW-1185">Reference proteome</keyword>
<dbReference type="EMBL" id="SPHZ02000006">
    <property type="protein sequence ID" value="KAF0913416.1"/>
    <property type="molecule type" value="Genomic_DNA"/>
</dbReference>
<protein>
    <submittedName>
        <fullName evidence="1">Uncharacterized protein</fullName>
    </submittedName>
</protein>
<dbReference type="AlphaFoldDB" id="A0A6G1DLV4"/>